<reference evidence="1 2" key="1">
    <citation type="submission" date="2020-03" db="EMBL/GenBank/DDBJ databases">
        <title>Two novel Motilibacter sp.</title>
        <authorList>
            <person name="Liu S."/>
        </authorList>
    </citation>
    <scope>NUCLEOTIDE SEQUENCE [LARGE SCALE GENOMIC DNA]</scope>
    <source>
        <strain evidence="1 2">E257</strain>
    </source>
</reference>
<dbReference type="Pfam" id="PF09438">
    <property type="entry name" value="DUF2017"/>
    <property type="match status" value="1"/>
</dbReference>
<organism evidence="1 2">
    <name type="scientific">Motilibacter deserti</name>
    <dbReference type="NCBI Taxonomy" id="2714956"/>
    <lineage>
        <taxon>Bacteria</taxon>
        <taxon>Bacillati</taxon>
        <taxon>Actinomycetota</taxon>
        <taxon>Actinomycetes</taxon>
        <taxon>Motilibacterales</taxon>
        <taxon>Motilibacteraceae</taxon>
        <taxon>Motilibacter</taxon>
    </lineage>
</organism>
<proteinExistence type="predicted"/>
<sequence>MSPRQKFRKRSDGTIEARFDEVEQQLLRAVLTDVLELLADGEDDTTPEDPLAAALGIGVSTTPPKDPALRRLLPDAYVDDEQAAGEFRRYTERGLRERKRDAARVALASLDAADGSRHLDERQALAWLGALNDVRLALGTRLGVSEDWDERASALAEDDPLAYAFAVYDHLTWLQEMLVQAMGDPAAGGGGVRGGRN</sequence>
<accession>A0ABX0GQW1</accession>
<dbReference type="RefSeq" id="WP_166277927.1">
    <property type="nucleotide sequence ID" value="NZ_JAANNP010000001.1"/>
</dbReference>
<evidence type="ECO:0000313" key="2">
    <source>
        <dbReference type="Proteomes" id="UP000800981"/>
    </source>
</evidence>
<dbReference type="EMBL" id="JAANNP010000001">
    <property type="protein sequence ID" value="NHC12863.1"/>
    <property type="molecule type" value="Genomic_DNA"/>
</dbReference>
<comment type="caution">
    <text evidence="1">The sequence shown here is derived from an EMBL/GenBank/DDBJ whole genome shotgun (WGS) entry which is preliminary data.</text>
</comment>
<protein>
    <submittedName>
        <fullName evidence="1">DUF2017 domain-containing protein</fullName>
    </submittedName>
</protein>
<name>A0ABX0GQW1_9ACTN</name>
<gene>
    <name evidence="1" type="ORF">G9H71_03610</name>
</gene>
<evidence type="ECO:0000313" key="1">
    <source>
        <dbReference type="EMBL" id="NHC12863.1"/>
    </source>
</evidence>
<dbReference type="Proteomes" id="UP000800981">
    <property type="component" value="Unassembled WGS sequence"/>
</dbReference>
<keyword evidence="2" id="KW-1185">Reference proteome</keyword>
<dbReference type="InterPro" id="IPR018561">
    <property type="entry name" value="AosR"/>
</dbReference>